<evidence type="ECO:0000313" key="3">
    <source>
        <dbReference type="RefSeq" id="XP_033460951.1"/>
    </source>
</evidence>
<dbReference type="GeneID" id="54364776"/>
<proteinExistence type="predicted"/>
<reference evidence="3" key="2">
    <citation type="submission" date="2020-04" db="EMBL/GenBank/DDBJ databases">
        <authorList>
            <consortium name="NCBI Genome Project"/>
        </authorList>
    </citation>
    <scope>NUCLEOTIDE SEQUENCE</scope>
    <source>
        <strain evidence="3">CBS 342.82</strain>
    </source>
</reference>
<dbReference type="RefSeq" id="XP_033460951.1">
    <property type="nucleotide sequence ID" value="XM_033606976.1"/>
</dbReference>
<reference evidence="3" key="3">
    <citation type="submission" date="2025-08" db="UniProtKB">
        <authorList>
            <consortium name="RefSeq"/>
        </authorList>
    </citation>
    <scope>IDENTIFICATION</scope>
    <source>
        <strain evidence="3">CBS 342.82</strain>
    </source>
</reference>
<organism evidence="3">
    <name type="scientific">Dissoconium aciculare CBS 342.82</name>
    <dbReference type="NCBI Taxonomy" id="1314786"/>
    <lineage>
        <taxon>Eukaryota</taxon>
        <taxon>Fungi</taxon>
        <taxon>Dikarya</taxon>
        <taxon>Ascomycota</taxon>
        <taxon>Pezizomycotina</taxon>
        <taxon>Dothideomycetes</taxon>
        <taxon>Dothideomycetidae</taxon>
        <taxon>Mycosphaerellales</taxon>
        <taxon>Dissoconiaceae</taxon>
        <taxon>Dissoconium</taxon>
    </lineage>
</organism>
<sequence>MENTDMHTEFESKVTSSSDFEQATIGAEQTQPNSPNSPAIPLSTMPSVGPQISLKDVEVKKDSNTSPLPRISNRKRDRSFISPDVAMHLEAQSPSTAAYSEPHSIKRQASPFERGGWIPRSLLGDSEDLQECGSNLSDVLIANYAFYVYDDSVQDHGTFNIGQWRNHQRCLSPAYSDVSSNASTVVLPLPGEHNLSC</sequence>
<name>A0A6J3M7D2_9PEZI</name>
<feature type="compositionally biased region" description="Basic and acidic residues" evidence="1">
    <location>
        <begin position="1"/>
        <end position="12"/>
    </location>
</feature>
<gene>
    <name evidence="3" type="ORF">K489DRAFT_399878</name>
</gene>
<reference evidence="3" key="1">
    <citation type="submission" date="2020-01" db="EMBL/GenBank/DDBJ databases">
        <authorList>
            <consortium name="DOE Joint Genome Institute"/>
            <person name="Haridas S."/>
            <person name="Albert R."/>
            <person name="Binder M."/>
            <person name="Bloem J."/>
            <person name="Labutti K."/>
            <person name="Salamov A."/>
            <person name="Andreopoulos B."/>
            <person name="Baker S.E."/>
            <person name="Barry K."/>
            <person name="Bills G."/>
            <person name="Bluhm B.H."/>
            <person name="Cannon C."/>
            <person name="Castanera R."/>
            <person name="Culley D.E."/>
            <person name="Daum C."/>
            <person name="Ezra D."/>
            <person name="Gonzalez J.B."/>
            <person name="Henrissat B."/>
            <person name="Kuo A."/>
            <person name="Liang C."/>
            <person name="Lipzen A."/>
            <person name="Lutzoni F."/>
            <person name="Magnuson J."/>
            <person name="Mondo S."/>
            <person name="Nolan M."/>
            <person name="Ohm R."/>
            <person name="Pangilinan J."/>
            <person name="Park H.-J."/>
            <person name="Ramirez L."/>
            <person name="Alfaro M."/>
            <person name="Sun H."/>
            <person name="Tritt A."/>
            <person name="Yoshinaga Y."/>
            <person name="Zwiers L.-H."/>
            <person name="Turgeon B.G."/>
            <person name="Goodwin S.B."/>
            <person name="Spatafora J.W."/>
            <person name="Crous P.W."/>
            <person name="Grigoriev I.V."/>
        </authorList>
    </citation>
    <scope>NUCLEOTIDE SEQUENCE</scope>
    <source>
        <strain evidence="3">CBS 342.82</strain>
    </source>
</reference>
<dbReference type="AlphaFoldDB" id="A0A6J3M7D2"/>
<accession>A0A6J3M7D2</accession>
<feature type="region of interest" description="Disordered" evidence="1">
    <location>
        <begin position="1"/>
        <end position="79"/>
    </location>
</feature>
<evidence type="ECO:0000256" key="1">
    <source>
        <dbReference type="SAM" id="MobiDB-lite"/>
    </source>
</evidence>
<evidence type="ECO:0000313" key="2">
    <source>
        <dbReference type="Proteomes" id="UP000504637"/>
    </source>
</evidence>
<dbReference type="Proteomes" id="UP000504637">
    <property type="component" value="Unplaced"/>
</dbReference>
<feature type="compositionally biased region" description="Polar residues" evidence="1">
    <location>
        <begin position="13"/>
        <end position="37"/>
    </location>
</feature>
<protein>
    <submittedName>
        <fullName evidence="3">Uncharacterized protein</fullName>
    </submittedName>
</protein>
<keyword evidence="2" id="KW-1185">Reference proteome</keyword>